<feature type="domain" description="EF-hand" evidence="1">
    <location>
        <begin position="325"/>
        <end position="360"/>
    </location>
</feature>
<organism evidence="2 3">
    <name type="scientific">Phlebiopsis gigantea (strain 11061_1 CR5-6)</name>
    <name type="common">White-rot fungus</name>
    <name type="synonym">Peniophora gigantea</name>
    <dbReference type="NCBI Taxonomy" id="745531"/>
    <lineage>
        <taxon>Eukaryota</taxon>
        <taxon>Fungi</taxon>
        <taxon>Dikarya</taxon>
        <taxon>Basidiomycota</taxon>
        <taxon>Agaricomycotina</taxon>
        <taxon>Agaricomycetes</taxon>
        <taxon>Polyporales</taxon>
        <taxon>Phanerochaetaceae</taxon>
        <taxon>Phlebiopsis</taxon>
    </lineage>
</organism>
<reference evidence="2 3" key="1">
    <citation type="journal article" date="2014" name="PLoS Genet.">
        <title>Analysis of the Phlebiopsis gigantea genome, transcriptome and secretome provides insight into its pioneer colonization strategies of wood.</title>
        <authorList>
            <person name="Hori C."/>
            <person name="Ishida T."/>
            <person name="Igarashi K."/>
            <person name="Samejima M."/>
            <person name="Suzuki H."/>
            <person name="Master E."/>
            <person name="Ferreira P."/>
            <person name="Ruiz-Duenas F.J."/>
            <person name="Held B."/>
            <person name="Canessa P."/>
            <person name="Larrondo L.F."/>
            <person name="Schmoll M."/>
            <person name="Druzhinina I.S."/>
            <person name="Kubicek C.P."/>
            <person name="Gaskell J.A."/>
            <person name="Kersten P."/>
            <person name="St John F."/>
            <person name="Glasner J."/>
            <person name="Sabat G."/>
            <person name="Splinter BonDurant S."/>
            <person name="Syed K."/>
            <person name="Yadav J."/>
            <person name="Mgbeahuruike A.C."/>
            <person name="Kovalchuk A."/>
            <person name="Asiegbu F.O."/>
            <person name="Lackner G."/>
            <person name="Hoffmeister D."/>
            <person name="Rencoret J."/>
            <person name="Gutierrez A."/>
            <person name="Sun H."/>
            <person name="Lindquist E."/>
            <person name="Barry K."/>
            <person name="Riley R."/>
            <person name="Grigoriev I.V."/>
            <person name="Henrissat B."/>
            <person name="Kues U."/>
            <person name="Berka R.M."/>
            <person name="Martinez A.T."/>
            <person name="Covert S.F."/>
            <person name="Blanchette R.A."/>
            <person name="Cullen D."/>
        </authorList>
    </citation>
    <scope>NUCLEOTIDE SEQUENCE [LARGE SCALE GENOMIC DNA]</scope>
    <source>
        <strain evidence="2 3">11061_1 CR5-6</strain>
    </source>
</reference>
<dbReference type="STRING" id="745531.A0A0C3PSQ6"/>
<feature type="non-terminal residue" evidence="2">
    <location>
        <position position="929"/>
    </location>
</feature>
<dbReference type="PROSITE" id="PS50222">
    <property type="entry name" value="EF_HAND_2"/>
    <property type="match status" value="1"/>
</dbReference>
<evidence type="ECO:0000313" key="3">
    <source>
        <dbReference type="Proteomes" id="UP000053257"/>
    </source>
</evidence>
<dbReference type="InterPro" id="IPR002048">
    <property type="entry name" value="EF_hand_dom"/>
</dbReference>
<sequence>AFKAAYNMERTRRDNDKRISILYVAMKDMLLALIQLRDIKDPVIVCPDGQPLEGRLQRVSKLAAQNIKDCANICDTYQKKTLLVKVLRSHVWEARLAGYITVFAARRRDFELALAMHTANAVDAVGAGVDEVNRRITELTALVVGTYQREWRPSGETQLARRVQDRGGVKLVENSDSALSELAGLDSDPARKACVRWESAGGHATAILNTSKSSTFTLQDLKDELHEDWESAIEKNMKTFEGKFALYQRQLQDELSHVMREESNRVIDELNKGPHDKIKNKDWKLNVKARLFVMTLRDHYRDRAESATVASFGQASSDDWAFEFISAKYLQPIMEAFDDDGSGYVTYQEVNEFVEEKPESLYWSLPHWVAYWAVGWQATASRYCEKILGVLAHLFAARADLLPENRYWADYYLRTVWPVAFELVRAFRPANIAEHIEAKFQPFADLEEDRMRRNLADISFDIDALDTVYVVAGPGRIEKYLFPLVYLLLERDVEVFRIARTKVLHKDELLDSADSLLWVFRAVNYRYLDLSVLFKQNHINVDSQMKIIACGLFEFLHNPSSLWTWSNLRTASSEVVLSSELESEESEPPNESILNHGLQNDHRFKCEIYESSADQACDVDKRAPMPVRAILHEWNGYVYTEEQYPTQLMLSFRAHAVSASDRQRFVASGIHDTITFAVAGRCWTNQDGNLQLTFSVRYSKEYSTQYFAGILDDTLAISGTVGWDEDPAVHDHRFFLKAVPAGRYLRYRPSPQELVSNRARALWTYATSAVLHRIRRQRWTWTYINDRRETRLRYIELSIRFSVYGHSPTADELAEWTALKRAVSPLDASFFRILRDARLKTIPAHDCYCRGCGGKIGGARVFCVDCLASEADAKTVDFCDRPGCWRRSVAPDPRNPDRRHLPAHDVLKVRTVLHLVDIPALLERAENAL</sequence>
<accession>A0A0C3PSQ6</accession>
<dbReference type="EMBL" id="KN840454">
    <property type="protein sequence ID" value="KIP10433.1"/>
    <property type="molecule type" value="Genomic_DNA"/>
</dbReference>
<keyword evidence="3" id="KW-1185">Reference proteome</keyword>
<gene>
    <name evidence="2" type="ORF">PHLGIDRAFT_44735</name>
</gene>
<dbReference type="PROSITE" id="PS00018">
    <property type="entry name" value="EF_HAND_1"/>
    <property type="match status" value="1"/>
</dbReference>
<dbReference type="InterPro" id="IPR018247">
    <property type="entry name" value="EF_Hand_1_Ca_BS"/>
</dbReference>
<dbReference type="GO" id="GO:0005509">
    <property type="term" value="F:calcium ion binding"/>
    <property type="evidence" value="ECO:0007669"/>
    <property type="project" value="InterPro"/>
</dbReference>
<dbReference type="Proteomes" id="UP000053257">
    <property type="component" value="Unassembled WGS sequence"/>
</dbReference>
<protein>
    <recommendedName>
        <fullName evidence="1">EF-hand domain-containing protein</fullName>
    </recommendedName>
</protein>
<dbReference type="OrthoDB" id="2122982at2759"/>
<proteinExistence type="predicted"/>
<dbReference type="HOGENOM" id="CLU_004050_0_0_1"/>
<evidence type="ECO:0000313" key="2">
    <source>
        <dbReference type="EMBL" id="KIP10433.1"/>
    </source>
</evidence>
<evidence type="ECO:0000259" key="1">
    <source>
        <dbReference type="PROSITE" id="PS50222"/>
    </source>
</evidence>
<feature type="non-terminal residue" evidence="2">
    <location>
        <position position="1"/>
    </location>
</feature>
<dbReference type="AlphaFoldDB" id="A0A0C3PSQ6"/>
<name>A0A0C3PSQ6_PHLG1</name>